<feature type="compositionally biased region" description="Basic and acidic residues" evidence="13">
    <location>
        <begin position="280"/>
        <end position="292"/>
    </location>
</feature>
<dbReference type="SUPFAM" id="SSF47353">
    <property type="entry name" value="Retrovirus capsid dimerization domain-like"/>
    <property type="match status" value="1"/>
</dbReference>
<dbReference type="PROSITE" id="PS50157">
    <property type="entry name" value="ZINC_FINGER_C2H2_2"/>
    <property type="match status" value="5"/>
</dbReference>
<dbReference type="KEGG" id="pvp:105304940"/>
<evidence type="ECO:0000256" key="6">
    <source>
        <dbReference type="ARBA" id="ARBA00022833"/>
    </source>
</evidence>
<dbReference type="FunFam" id="3.30.160.60:FF:001506">
    <property type="entry name" value="Zinc finger protein"/>
    <property type="match status" value="1"/>
</dbReference>
<evidence type="ECO:0000256" key="7">
    <source>
        <dbReference type="ARBA" id="ARBA00023015"/>
    </source>
</evidence>
<dbReference type="FunFam" id="3.30.160.60:FF:002343">
    <property type="entry name" value="Zinc finger protein 33A"/>
    <property type="match status" value="2"/>
</dbReference>
<gene>
    <name evidence="17" type="primary">ZSCAN5B</name>
</gene>
<dbReference type="SMART" id="SM00431">
    <property type="entry name" value="SCAN"/>
    <property type="match status" value="1"/>
</dbReference>
<dbReference type="RefSeq" id="XP_023378496.1">
    <property type="nucleotide sequence ID" value="XM_023522728.1"/>
</dbReference>
<dbReference type="Pfam" id="PF02023">
    <property type="entry name" value="SCAN"/>
    <property type="match status" value="1"/>
</dbReference>
<feature type="region of interest" description="Disordered" evidence="13">
    <location>
        <begin position="147"/>
        <end position="170"/>
    </location>
</feature>
<evidence type="ECO:0000256" key="13">
    <source>
        <dbReference type="SAM" id="MobiDB-lite"/>
    </source>
</evidence>
<dbReference type="InterPro" id="IPR036236">
    <property type="entry name" value="Znf_C2H2_sf"/>
</dbReference>
<dbReference type="GeneID" id="105304940"/>
<keyword evidence="16" id="KW-1185">Reference proteome</keyword>
<feature type="compositionally biased region" description="Acidic residues" evidence="13">
    <location>
        <begin position="216"/>
        <end position="225"/>
    </location>
</feature>
<keyword evidence="6" id="KW-0862">Zinc</keyword>
<evidence type="ECO:0000313" key="16">
    <source>
        <dbReference type="Proteomes" id="UP000515202"/>
    </source>
</evidence>
<evidence type="ECO:0000256" key="11">
    <source>
        <dbReference type="PROSITE-ProRule" id="PRU00042"/>
    </source>
</evidence>
<reference evidence="17" key="1">
    <citation type="submission" date="2025-08" db="UniProtKB">
        <authorList>
            <consortium name="RefSeq"/>
        </authorList>
    </citation>
    <scope>IDENTIFICATION</scope>
    <source>
        <tissue evidence="17">Kidney</tissue>
    </source>
</reference>
<dbReference type="InterPro" id="IPR003309">
    <property type="entry name" value="SCAN_dom"/>
</dbReference>
<dbReference type="Gene3D" id="3.30.160.60">
    <property type="entry name" value="Classic Zinc Finger"/>
    <property type="match status" value="5"/>
</dbReference>
<dbReference type="PROSITE" id="PS00028">
    <property type="entry name" value="ZINC_FINGER_C2H2_1"/>
    <property type="match status" value="5"/>
</dbReference>
<dbReference type="AlphaFoldDB" id="A0A6P6BTR6"/>
<evidence type="ECO:0000256" key="1">
    <source>
        <dbReference type="ARBA" id="ARBA00004123"/>
    </source>
</evidence>
<dbReference type="CDD" id="cd07936">
    <property type="entry name" value="SCAN"/>
    <property type="match status" value="1"/>
</dbReference>
<dbReference type="GO" id="GO:0000981">
    <property type="term" value="F:DNA-binding transcription factor activity, RNA polymerase II-specific"/>
    <property type="evidence" value="ECO:0007669"/>
    <property type="project" value="TreeGrafter"/>
</dbReference>
<name>A0A6P6BTR6_PTEVA</name>
<evidence type="ECO:0000256" key="2">
    <source>
        <dbReference type="ARBA" id="ARBA00006991"/>
    </source>
</evidence>
<evidence type="ECO:0000256" key="10">
    <source>
        <dbReference type="ARBA" id="ARBA00023242"/>
    </source>
</evidence>
<dbReference type="InterPro" id="IPR013087">
    <property type="entry name" value="Znf_C2H2_type"/>
</dbReference>
<keyword evidence="8" id="KW-0238">DNA-binding</keyword>
<keyword evidence="3" id="KW-0479">Metal-binding</keyword>
<dbReference type="FunFam" id="1.10.4020.10:FF:000004">
    <property type="entry name" value="Zinc finger and SCAN domain containing 4"/>
    <property type="match status" value="1"/>
</dbReference>
<feature type="domain" description="C2H2-type" evidence="14">
    <location>
        <begin position="461"/>
        <end position="483"/>
    </location>
</feature>
<dbReference type="Gene3D" id="1.10.4020.10">
    <property type="entry name" value="DNA breaking-rejoining enzymes"/>
    <property type="match status" value="1"/>
</dbReference>
<feature type="region of interest" description="Disordered" evidence="13">
    <location>
        <begin position="190"/>
        <end position="342"/>
    </location>
</feature>
<dbReference type="FunFam" id="3.30.160.60:FF:000260">
    <property type="entry name" value="Spalt-like transcription factor 1"/>
    <property type="match status" value="1"/>
</dbReference>
<dbReference type="PANTHER" id="PTHR23226:SF306">
    <property type="entry name" value="ZINC FINGER AND SCAN DOMAIN-CONTAINING PROTEIN 5B"/>
    <property type="match status" value="1"/>
</dbReference>
<evidence type="ECO:0000259" key="14">
    <source>
        <dbReference type="PROSITE" id="PS50157"/>
    </source>
</evidence>
<proteinExistence type="inferred from homology"/>
<feature type="compositionally biased region" description="Basic and acidic residues" evidence="13">
    <location>
        <begin position="234"/>
        <end position="250"/>
    </location>
</feature>
<dbReference type="GO" id="GO:0008270">
    <property type="term" value="F:zinc ion binding"/>
    <property type="evidence" value="ECO:0007669"/>
    <property type="project" value="UniProtKB-KW"/>
</dbReference>
<dbReference type="OrthoDB" id="6077919at2759"/>
<evidence type="ECO:0000256" key="4">
    <source>
        <dbReference type="ARBA" id="ARBA00022737"/>
    </source>
</evidence>
<feature type="domain" description="C2H2-type" evidence="14">
    <location>
        <begin position="349"/>
        <end position="376"/>
    </location>
</feature>
<feature type="domain" description="SCAN box" evidence="15">
    <location>
        <begin position="40"/>
        <end position="114"/>
    </location>
</feature>
<evidence type="ECO:0000256" key="12">
    <source>
        <dbReference type="PROSITE-ProRule" id="PRU00187"/>
    </source>
</evidence>
<protein>
    <submittedName>
        <fullName evidence="17">Zinc finger and SCAN domain-containing protein 5B</fullName>
    </submittedName>
</protein>
<dbReference type="FunFam" id="3.30.160.60:FF:000053">
    <property type="entry name" value="zinc finger protein 182 isoform X1"/>
    <property type="match status" value="1"/>
</dbReference>
<dbReference type="SUPFAM" id="SSF57667">
    <property type="entry name" value="beta-beta-alpha zinc fingers"/>
    <property type="match status" value="3"/>
</dbReference>
<comment type="subcellular location">
    <subcellularLocation>
        <location evidence="1 12">Nucleus</location>
    </subcellularLocation>
</comment>
<sequence length="504" mass="57752">MATDQTFLWSHGKPQESVPLQDFNITEGQDCNAETWHVTFRAFTGSEESDPVEDLRRLQELCHLWLRPDVHTKDQILDKLVMEQFMISMPQELQVLVKESGVDSCKDLEDMLRSNAKPKKWTVVSLQGQKFLLRNSDVVMAEAEVSDTDDVTDLSRKPPSSVSKTEIHPENSQKVFQKLEDVPRIDEMSRGQGWGVLPETVPEKGELEGLRPAQNSEEDPMEDKEEMMTSPESRPLKCPEESVRAEDGKNPQEATCIKNVDADVPCTHGSETEVLTQSWKGKDSWSPRDPQRRKQGNTSIPQEAPQEGAMSLDTEEFSRQLRSNSKHSPITMGPFGHSVRKEATRQTPYECGTCKKRFNYESQLNVHQRTHTGDRPFKCMVCLKGFMQSSDLRVHQRVHTGEKPYTCKVCFKQFTHDSTLRSHQRVHTNEKPYQCEVCDKHFNHKGNLNVHLRTHSGAKPYLCHQCHQDFRQLGTLKRHQKTHLKVTTQRFCHQAQVPSAQEGN</sequence>
<dbReference type="PANTHER" id="PTHR23226">
    <property type="entry name" value="ZINC FINGER AND SCAN DOMAIN-CONTAINING"/>
    <property type="match status" value="1"/>
</dbReference>
<keyword evidence="7" id="KW-0805">Transcription regulation</keyword>
<dbReference type="CTD" id="342933"/>
<organism evidence="16 17">
    <name type="scientific">Pteropus vampyrus</name>
    <name type="common">Large flying fox</name>
    <dbReference type="NCBI Taxonomy" id="132908"/>
    <lineage>
        <taxon>Eukaryota</taxon>
        <taxon>Metazoa</taxon>
        <taxon>Chordata</taxon>
        <taxon>Craniata</taxon>
        <taxon>Vertebrata</taxon>
        <taxon>Euteleostomi</taxon>
        <taxon>Mammalia</taxon>
        <taxon>Eutheria</taxon>
        <taxon>Laurasiatheria</taxon>
        <taxon>Chiroptera</taxon>
        <taxon>Yinpterochiroptera</taxon>
        <taxon>Pteropodoidea</taxon>
        <taxon>Pteropodidae</taxon>
        <taxon>Pteropodinae</taxon>
        <taxon>Pteropus</taxon>
    </lineage>
</organism>
<dbReference type="Proteomes" id="UP000515202">
    <property type="component" value="Unplaced"/>
</dbReference>
<evidence type="ECO:0000256" key="5">
    <source>
        <dbReference type="ARBA" id="ARBA00022771"/>
    </source>
</evidence>
<feature type="domain" description="C2H2-type" evidence="14">
    <location>
        <begin position="405"/>
        <end position="432"/>
    </location>
</feature>
<evidence type="ECO:0000256" key="9">
    <source>
        <dbReference type="ARBA" id="ARBA00023163"/>
    </source>
</evidence>
<keyword evidence="5 11" id="KW-0863">Zinc-finger</keyword>
<evidence type="ECO:0000256" key="8">
    <source>
        <dbReference type="ARBA" id="ARBA00023125"/>
    </source>
</evidence>
<comment type="similarity">
    <text evidence="2">Belongs to the krueppel C2H2-type zinc-finger protein family.</text>
</comment>
<dbReference type="SMART" id="SM00355">
    <property type="entry name" value="ZnF_C2H2"/>
    <property type="match status" value="5"/>
</dbReference>
<accession>A0A6P6BTR6</accession>
<dbReference type="GO" id="GO:0000978">
    <property type="term" value="F:RNA polymerase II cis-regulatory region sequence-specific DNA binding"/>
    <property type="evidence" value="ECO:0007669"/>
    <property type="project" value="TreeGrafter"/>
</dbReference>
<dbReference type="Pfam" id="PF00096">
    <property type="entry name" value="zf-C2H2"/>
    <property type="match status" value="5"/>
</dbReference>
<feature type="domain" description="C2H2-type" evidence="14">
    <location>
        <begin position="377"/>
        <end position="404"/>
    </location>
</feature>
<keyword evidence="9" id="KW-0804">Transcription</keyword>
<evidence type="ECO:0000259" key="15">
    <source>
        <dbReference type="PROSITE" id="PS50804"/>
    </source>
</evidence>
<evidence type="ECO:0000256" key="3">
    <source>
        <dbReference type="ARBA" id="ARBA00022723"/>
    </source>
</evidence>
<evidence type="ECO:0000313" key="17">
    <source>
        <dbReference type="RefSeq" id="XP_023378496.1"/>
    </source>
</evidence>
<dbReference type="GO" id="GO:0005634">
    <property type="term" value="C:nucleus"/>
    <property type="evidence" value="ECO:0007669"/>
    <property type="project" value="UniProtKB-SubCell"/>
</dbReference>
<feature type="domain" description="C2H2-type" evidence="14">
    <location>
        <begin position="433"/>
        <end position="460"/>
    </location>
</feature>
<dbReference type="InterPro" id="IPR038269">
    <property type="entry name" value="SCAN_sf"/>
</dbReference>
<keyword evidence="4" id="KW-0677">Repeat</keyword>
<dbReference type="PROSITE" id="PS50804">
    <property type="entry name" value="SCAN_BOX"/>
    <property type="match status" value="1"/>
</dbReference>
<keyword evidence="10 12" id="KW-0539">Nucleus</keyword>